<proteinExistence type="predicted"/>
<evidence type="ECO:0000313" key="2">
    <source>
        <dbReference type="Proteomes" id="UP000019150"/>
    </source>
</evidence>
<dbReference type="Proteomes" id="UP000019150">
    <property type="component" value="Chromosome"/>
</dbReference>
<accession>W5TN23</accession>
<keyword evidence="2" id="KW-1185">Reference proteome</keyword>
<dbReference type="OrthoDB" id="4557597at2"/>
<organism evidence="1 2">
    <name type="scientific">Nocardia nova SH22a</name>
    <dbReference type="NCBI Taxonomy" id="1415166"/>
    <lineage>
        <taxon>Bacteria</taxon>
        <taxon>Bacillati</taxon>
        <taxon>Actinomycetota</taxon>
        <taxon>Actinomycetes</taxon>
        <taxon>Mycobacteriales</taxon>
        <taxon>Nocardiaceae</taxon>
        <taxon>Nocardia</taxon>
    </lineage>
</organism>
<dbReference type="RefSeq" id="WP_025351883.1">
    <property type="nucleotide sequence ID" value="NZ_CP006850.1"/>
</dbReference>
<evidence type="ECO:0000313" key="1">
    <source>
        <dbReference type="EMBL" id="AHH20524.1"/>
    </source>
</evidence>
<sequence>MASGKEAADELWQAASEGRFTLAPEAAREVAGHYEWFADEMGLRQQEVARLQRLDGFGEFESARHLQRGFEQKAVQAFEAYKIAEESACRMAAAIYKSAGMLTELDAANKAAIVAAHRERPNV</sequence>
<name>W5TN23_9NOCA</name>
<dbReference type="HOGENOM" id="CLU_2001480_0_0_11"/>
<dbReference type="eggNOG" id="ENOG5031XCC">
    <property type="taxonomic scope" value="Bacteria"/>
</dbReference>
<dbReference type="EMBL" id="CP006850">
    <property type="protein sequence ID" value="AHH20524.1"/>
    <property type="molecule type" value="Genomic_DNA"/>
</dbReference>
<dbReference type="AlphaFoldDB" id="W5TN23"/>
<protein>
    <submittedName>
        <fullName evidence="1">Uncharacterized protein</fullName>
    </submittedName>
</protein>
<dbReference type="STRING" id="1415166.NONO_c57460"/>
<dbReference type="KEGG" id="nno:NONO_c57460"/>
<reference evidence="1 2" key="1">
    <citation type="journal article" date="2014" name="Appl. Environ. Microbiol.">
        <title>Insights into the Microbial Degradation of Rubber and Gutta-Percha by Analysis of the Complete Genome of Nocardia nova SH22a.</title>
        <authorList>
            <person name="Luo Q."/>
            <person name="Hiessl S."/>
            <person name="Poehlein A."/>
            <person name="Daniel R."/>
            <person name="Steinbuchel A."/>
        </authorList>
    </citation>
    <scope>NUCLEOTIDE SEQUENCE [LARGE SCALE GENOMIC DNA]</scope>
    <source>
        <strain evidence="1">SH22a</strain>
    </source>
</reference>
<gene>
    <name evidence="1" type="ORF">NONO_c57460</name>
</gene>